<feature type="modified residue" description="4-aspartylphosphate" evidence="1">
    <location>
        <position position="81"/>
    </location>
</feature>
<dbReference type="InterPro" id="IPR052020">
    <property type="entry name" value="Cyclic_di-GMP/3'3'-cGAMP_PDE"/>
</dbReference>
<reference evidence="4 5" key="1">
    <citation type="submission" date="2023-07" db="EMBL/GenBank/DDBJ databases">
        <title>Novel Shewanella species isolated from Baltic Sea sediments.</title>
        <authorList>
            <person name="Martin-Rodriguez A.J."/>
        </authorList>
    </citation>
    <scope>NUCLEOTIDE SEQUENCE [LARGE SCALE GENOMIC DNA]</scope>
    <source>
        <strain evidence="4 5">SP2S1-2</strain>
    </source>
</reference>
<dbReference type="Gene3D" id="1.10.3210.10">
    <property type="entry name" value="Hypothetical protein af1432"/>
    <property type="match status" value="1"/>
</dbReference>
<sequence>MSDFLNDWLTEDTCETKEKNHQRVWNVLVVDDEPDIVNVTRLTLNSFTYKNKTLNVQHAYSASEAIEIISHSTDLALILLDVVMETDDAGLKLVKWIRNELGNHMVRIVLRTGQPGYAPEKSVIVDYDINDYKLKTELTAEKLFTVVISSLRAYDSLWSLEENRIGLMKILEGTSSLYRISSLKQFASGILDQISVLLKFPPEGILVMAKGMQPDTPERLTIIATTGLYETLEADEQGLINQPELTHNIALAHQNQKSVFLHPHDVLCIPAHNGHIFFIYFSPIYEIDAAEQALLEIFCERMSAAYDNYHLFGQLKKSQEASVVAMASLAEHKDEDTGLHVLRVRDLTEAIANELLQNGHFTDELTQGFLSKVGWASILHDIGKIGIPDCILQKKGKLDSDERTIMETHARMGEDILFKASELIQGRNYFSIAAEIAGGHHEYFDGNGYPSGLSGEQIPLSARIVAVVDVFDALMSERPYKTAWPLNQAIDYILGRSSSQFDPLVVQAILALVTEKRLPPVLCEYYGLGKH</sequence>
<dbReference type="SMART" id="SM00471">
    <property type="entry name" value="HDc"/>
    <property type="match status" value="1"/>
</dbReference>
<dbReference type="InterPro" id="IPR037522">
    <property type="entry name" value="HD_GYP_dom"/>
</dbReference>
<dbReference type="Pfam" id="PF00072">
    <property type="entry name" value="Response_reg"/>
    <property type="match status" value="1"/>
</dbReference>
<dbReference type="SUPFAM" id="SSF109604">
    <property type="entry name" value="HD-domain/PDEase-like"/>
    <property type="match status" value="1"/>
</dbReference>
<evidence type="ECO:0000313" key="5">
    <source>
        <dbReference type="Proteomes" id="UP001249505"/>
    </source>
</evidence>
<comment type="caution">
    <text evidence="4">The sequence shown here is derived from an EMBL/GenBank/DDBJ whole genome shotgun (WGS) entry which is preliminary data.</text>
</comment>
<dbReference type="PROSITE" id="PS50110">
    <property type="entry name" value="RESPONSE_REGULATORY"/>
    <property type="match status" value="1"/>
</dbReference>
<evidence type="ECO:0000256" key="1">
    <source>
        <dbReference type="PROSITE-ProRule" id="PRU00169"/>
    </source>
</evidence>
<dbReference type="CDD" id="cd00077">
    <property type="entry name" value="HDc"/>
    <property type="match status" value="1"/>
</dbReference>
<dbReference type="PANTHER" id="PTHR45228">
    <property type="entry name" value="CYCLIC DI-GMP PHOSPHODIESTERASE TM_0186-RELATED"/>
    <property type="match status" value="1"/>
</dbReference>
<dbReference type="SUPFAM" id="SSF52172">
    <property type="entry name" value="CheY-like"/>
    <property type="match status" value="1"/>
</dbReference>
<feature type="domain" description="Response regulatory" evidence="2">
    <location>
        <begin position="26"/>
        <end position="150"/>
    </location>
</feature>
<evidence type="ECO:0000259" key="3">
    <source>
        <dbReference type="PROSITE" id="PS51832"/>
    </source>
</evidence>
<dbReference type="Proteomes" id="UP001249505">
    <property type="component" value="Unassembled WGS sequence"/>
</dbReference>
<dbReference type="PROSITE" id="PS51832">
    <property type="entry name" value="HD_GYP"/>
    <property type="match status" value="1"/>
</dbReference>
<dbReference type="InterPro" id="IPR003607">
    <property type="entry name" value="HD/PDEase_dom"/>
</dbReference>
<feature type="domain" description="HD-GYP" evidence="3">
    <location>
        <begin position="315"/>
        <end position="525"/>
    </location>
</feature>
<protein>
    <submittedName>
        <fullName evidence="4">DUF3369 domain-containing protein</fullName>
    </submittedName>
</protein>
<evidence type="ECO:0000259" key="2">
    <source>
        <dbReference type="PROSITE" id="PS50110"/>
    </source>
</evidence>
<dbReference type="InterPro" id="IPR011006">
    <property type="entry name" value="CheY-like_superfamily"/>
</dbReference>
<evidence type="ECO:0000313" key="4">
    <source>
        <dbReference type="EMBL" id="MDT3279899.1"/>
    </source>
</evidence>
<dbReference type="Pfam" id="PF13487">
    <property type="entry name" value="HD_5"/>
    <property type="match status" value="1"/>
</dbReference>
<organism evidence="4 5">
    <name type="scientific">Shewanella scandinavica</name>
    <dbReference type="NCBI Taxonomy" id="3063538"/>
    <lineage>
        <taxon>Bacteria</taxon>
        <taxon>Pseudomonadati</taxon>
        <taxon>Pseudomonadota</taxon>
        <taxon>Gammaproteobacteria</taxon>
        <taxon>Alteromonadales</taxon>
        <taxon>Shewanellaceae</taxon>
        <taxon>Shewanella</taxon>
    </lineage>
</organism>
<dbReference type="Gene3D" id="3.40.50.2300">
    <property type="match status" value="1"/>
</dbReference>
<dbReference type="InterPro" id="IPR001789">
    <property type="entry name" value="Sig_transdc_resp-reg_receiver"/>
</dbReference>
<gene>
    <name evidence="4" type="ORF">Q4Q50_06265</name>
</gene>
<accession>A0ABU3FYX0</accession>
<dbReference type="EMBL" id="JAUOES010000006">
    <property type="protein sequence ID" value="MDT3279899.1"/>
    <property type="molecule type" value="Genomic_DNA"/>
</dbReference>
<keyword evidence="5" id="KW-1185">Reference proteome</keyword>
<dbReference type="InterPro" id="IPR021800">
    <property type="entry name" value="DUF3369"/>
</dbReference>
<keyword evidence="1" id="KW-0597">Phosphoprotein</keyword>
<dbReference type="SMART" id="SM00448">
    <property type="entry name" value="REC"/>
    <property type="match status" value="1"/>
</dbReference>
<dbReference type="PANTHER" id="PTHR45228:SF9">
    <property type="entry name" value="3'3'-CGAMP-SPECIFIC PHOSPHODIESTERASE 2"/>
    <property type="match status" value="1"/>
</dbReference>
<dbReference type="RefSeq" id="WP_063882872.1">
    <property type="nucleotide sequence ID" value="NZ_JAUOES010000006.1"/>
</dbReference>
<dbReference type="Pfam" id="PF11849">
    <property type="entry name" value="DUF3369"/>
    <property type="match status" value="1"/>
</dbReference>
<proteinExistence type="predicted"/>
<name>A0ABU3FYX0_9GAMM</name>